<dbReference type="InterPro" id="IPR001932">
    <property type="entry name" value="PPM-type_phosphatase-like_dom"/>
</dbReference>
<dbReference type="InterPro" id="IPR036457">
    <property type="entry name" value="PPM-type-like_dom_sf"/>
</dbReference>
<protein>
    <submittedName>
        <fullName evidence="2">Serine/threonine-protein phosphatase</fullName>
    </submittedName>
</protein>
<dbReference type="PROSITE" id="PS51746">
    <property type="entry name" value="PPM_2"/>
    <property type="match status" value="1"/>
</dbReference>
<sequence length="293" mass="31533">MAGLAVESTSVCRRSHTSATRSCSRSIVISFEAAGMTDRGLRRATNEDALFLDQENGLFAVADGMGGHNAGEVASRMVIHGLMHAVQDAVYDGGKGDAGMMNAGLRNGAKRLFEWIQRANVSIYRTALQNPRLKGMGSTIAVVWIGKDRLIAANVGDSPIFHFHRKNMVLLSRLHTVAAEYADRDTERRGAISHRYGGMLTQAIGTSASVLPHVHETAVSPDDRIVLCTDGLSNLVGPSEIRDVVRSMKPSAACTHLIALANARGGIDNISVIVIRIKRISWLAAIKSPLKRA</sequence>
<name>A0A7C4RSZ8_9BACT</name>
<dbReference type="SUPFAM" id="SSF81606">
    <property type="entry name" value="PP2C-like"/>
    <property type="match status" value="1"/>
</dbReference>
<dbReference type="AlphaFoldDB" id="A0A7C4RSZ8"/>
<dbReference type="PANTHER" id="PTHR47992">
    <property type="entry name" value="PROTEIN PHOSPHATASE"/>
    <property type="match status" value="1"/>
</dbReference>
<dbReference type="EMBL" id="DSUH01000254">
    <property type="protein sequence ID" value="HGU33384.1"/>
    <property type="molecule type" value="Genomic_DNA"/>
</dbReference>
<dbReference type="InterPro" id="IPR015655">
    <property type="entry name" value="PP2C"/>
</dbReference>
<reference evidence="2" key="1">
    <citation type="journal article" date="2020" name="mSystems">
        <title>Genome- and Community-Level Interaction Insights into Carbon Utilization and Element Cycling Functions of Hydrothermarchaeota in Hydrothermal Sediment.</title>
        <authorList>
            <person name="Zhou Z."/>
            <person name="Liu Y."/>
            <person name="Xu W."/>
            <person name="Pan J."/>
            <person name="Luo Z.H."/>
            <person name="Li M."/>
        </authorList>
    </citation>
    <scope>NUCLEOTIDE SEQUENCE [LARGE SCALE GENOMIC DNA]</scope>
    <source>
        <strain evidence="2">SpSt-477</strain>
    </source>
</reference>
<proteinExistence type="predicted"/>
<dbReference type="CDD" id="cd00143">
    <property type="entry name" value="PP2Cc"/>
    <property type="match status" value="1"/>
</dbReference>
<dbReference type="SMART" id="SM00331">
    <property type="entry name" value="PP2C_SIG"/>
    <property type="match status" value="1"/>
</dbReference>
<comment type="caution">
    <text evidence="2">The sequence shown here is derived from an EMBL/GenBank/DDBJ whole genome shotgun (WGS) entry which is preliminary data.</text>
</comment>
<organism evidence="2">
    <name type="scientific">Desulfatirhabdium butyrativorans</name>
    <dbReference type="NCBI Taxonomy" id="340467"/>
    <lineage>
        <taxon>Bacteria</taxon>
        <taxon>Pseudomonadati</taxon>
        <taxon>Thermodesulfobacteriota</taxon>
        <taxon>Desulfobacteria</taxon>
        <taxon>Desulfobacterales</taxon>
        <taxon>Desulfatirhabdiaceae</taxon>
        <taxon>Desulfatirhabdium</taxon>
    </lineage>
</organism>
<dbReference type="Gene3D" id="3.60.40.10">
    <property type="entry name" value="PPM-type phosphatase domain"/>
    <property type="match status" value="1"/>
</dbReference>
<dbReference type="Pfam" id="PF13672">
    <property type="entry name" value="PP2C_2"/>
    <property type="match status" value="1"/>
</dbReference>
<feature type="domain" description="PPM-type phosphatase" evidence="1">
    <location>
        <begin position="32"/>
        <end position="277"/>
    </location>
</feature>
<dbReference type="GO" id="GO:0004722">
    <property type="term" value="F:protein serine/threonine phosphatase activity"/>
    <property type="evidence" value="ECO:0007669"/>
    <property type="project" value="InterPro"/>
</dbReference>
<gene>
    <name evidence="2" type="ORF">ENS29_11075</name>
</gene>
<evidence type="ECO:0000259" key="1">
    <source>
        <dbReference type="PROSITE" id="PS51746"/>
    </source>
</evidence>
<dbReference type="SMART" id="SM00332">
    <property type="entry name" value="PP2Cc"/>
    <property type="match status" value="1"/>
</dbReference>
<accession>A0A7C4RSZ8</accession>
<evidence type="ECO:0000313" key="2">
    <source>
        <dbReference type="EMBL" id="HGU33384.1"/>
    </source>
</evidence>